<keyword evidence="2 4" id="KW-0863">Zinc-finger</keyword>
<dbReference type="Pfam" id="PF01753">
    <property type="entry name" value="zf-MYND"/>
    <property type="match status" value="1"/>
</dbReference>
<organism evidence="7 8">
    <name type="scientific">Elsinoe ampelina</name>
    <dbReference type="NCBI Taxonomy" id="302913"/>
    <lineage>
        <taxon>Eukaryota</taxon>
        <taxon>Fungi</taxon>
        <taxon>Dikarya</taxon>
        <taxon>Ascomycota</taxon>
        <taxon>Pezizomycotina</taxon>
        <taxon>Dothideomycetes</taxon>
        <taxon>Dothideomycetidae</taxon>
        <taxon>Myriangiales</taxon>
        <taxon>Elsinoaceae</taxon>
        <taxon>Elsinoe</taxon>
    </lineage>
</organism>
<accession>A0A6A6GRA8</accession>
<evidence type="ECO:0000313" key="7">
    <source>
        <dbReference type="EMBL" id="KAF2228040.1"/>
    </source>
</evidence>
<evidence type="ECO:0000256" key="4">
    <source>
        <dbReference type="PROSITE-ProRule" id="PRU00134"/>
    </source>
</evidence>
<dbReference type="GO" id="GO:0008270">
    <property type="term" value="F:zinc ion binding"/>
    <property type="evidence" value="ECO:0007669"/>
    <property type="project" value="UniProtKB-KW"/>
</dbReference>
<keyword evidence="8" id="KW-1185">Reference proteome</keyword>
<evidence type="ECO:0000259" key="6">
    <source>
        <dbReference type="PROSITE" id="PS50865"/>
    </source>
</evidence>
<dbReference type="EMBL" id="ML992501">
    <property type="protein sequence ID" value="KAF2228040.1"/>
    <property type="molecule type" value="Genomic_DNA"/>
</dbReference>
<reference evidence="8" key="1">
    <citation type="journal article" date="2020" name="Stud. Mycol.">
        <title>101 Dothideomycetes genomes: A test case for predicting lifestyles and emergence of pathogens.</title>
        <authorList>
            <person name="Haridas S."/>
            <person name="Albert R."/>
            <person name="Binder M."/>
            <person name="Bloem J."/>
            <person name="LaButti K."/>
            <person name="Salamov A."/>
            <person name="Andreopoulos B."/>
            <person name="Baker S."/>
            <person name="Barry K."/>
            <person name="Bills G."/>
            <person name="Bluhm B."/>
            <person name="Cannon C."/>
            <person name="Castanera R."/>
            <person name="Culley D."/>
            <person name="Daum C."/>
            <person name="Ezra D."/>
            <person name="Gonzalez J."/>
            <person name="Henrissat B."/>
            <person name="Kuo A."/>
            <person name="Liang C."/>
            <person name="Lipzen A."/>
            <person name="Lutzoni F."/>
            <person name="Magnuson J."/>
            <person name="Mondo S."/>
            <person name="Nolan M."/>
            <person name="Ohm R."/>
            <person name="Pangilinan J."/>
            <person name="Park H.-J."/>
            <person name="Ramirez L."/>
            <person name="Alfaro M."/>
            <person name="Sun H."/>
            <person name="Tritt A."/>
            <person name="Yoshinaga Y."/>
            <person name="Zwiers L.-H."/>
            <person name="Turgeon B."/>
            <person name="Goodwin S."/>
            <person name="Spatafora J."/>
            <person name="Crous P."/>
            <person name="Grigoriev I."/>
        </authorList>
    </citation>
    <scope>NUCLEOTIDE SEQUENCE [LARGE SCALE GENOMIC DNA]</scope>
    <source>
        <strain evidence="8">CECT 20119</strain>
    </source>
</reference>
<evidence type="ECO:0000256" key="3">
    <source>
        <dbReference type="ARBA" id="ARBA00022833"/>
    </source>
</evidence>
<dbReference type="Gene3D" id="6.10.140.2220">
    <property type="match status" value="1"/>
</dbReference>
<feature type="domain" description="MYND-type" evidence="6">
    <location>
        <begin position="6"/>
        <end position="46"/>
    </location>
</feature>
<dbReference type="InterPro" id="IPR002893">
    <property type="entry name" value="Znf_MYND"/>
</dbReference>
<dbReference type="PROSITE" id="PS50865">
    <property type="entry name" value="ZF_MYND_2"/>
    <property type="match status" value="1"/>
</dbReference>
<dbReference type="AlphaFoldDB" id="A0A6A6GRA8"/>
<gene>
    <name evidence="7" type="ORF">BDZ85DRAFT_277902</name>
</gene>
<proteinExistence type="predicted"/>
<keyword evidence="1" id="KW-0479">Metal-binding</keyword>
<dbReference type="Proteomes" id="UP000799538">
    <property type="component" value="Unassembled WGS sequence"/>
</dbReference>
<evidence type="ECO:0000256" key="2">
    <source>
        <dbReference type="ARBA" id="ARBA00022771"/>
    </source>
</evidence>
<feature type="region of interest" description="Disordered" evidence="5">
    <location>
        <begin position="234"/>
        <end position="262"/>
    </location>
</feature>
<dbReference type="OrthoDB" id="432970at2759"/>
<evidence type="ECO:0000256" key="5">
    <source>
        <dbReference type="SAM" id="MobiDB-lite"/>
    </source>
</evidence>
<evidence type="ECO:0000313" key="8">
    <source>
        <dbReference type="Proteomes" id="UP000799538"/>
    </source>
</evidence>
<evidence type="ECO:0000256" key="1">
    <source>
        <dbReference type="ARBA" id="ARBA00022723"/>
    </source>
</evidence>
<name>A0A6A6GRA8_9PEZI</name>
<protein>
    <recommendedName>
        <fullName evidence="6">MYND-type domain-containing protein</fullName>
    </recommendedName>
</protein>
<feature type="compositionally biased region" description="Basic and acidic residues" evidence="5">
    <location>
        <begin position="234"/>
        <end position="244"/>
    </location>
</feature>
<keyword evidence="3" id="KW-0862">Zinc</keyword>
<dbReference type="SUPFAM" id="SSF144232">
    <property type="entry name" value="HIT/MYND zinc finger-like"/>
    <property type="match status" value="1"/>
</dbReference>
<sequence>MPANECSGCGRWPAPYLRRCSSCKSVKYCSNACQKSHWKQTHKAECADTAFLNERLSSRAAEVDSQDPCPTNSAGVMILKGGIKVANPYPYTRLRSGLWLHHRPTEDVFKLLIDNFRRRCYFSDGMEGPYDKRFTYEEEDNTEKGLRHWLRDVEKKPYLLPDWWNEEMHQACVASALLKDSDYWVGKVVDLTDTVDRHQDPSIYANMANFRDTVHDGGHGFLFQMDVFIYGNEKGRPGGPEHVRGGSLSDGLMRMNEHTTSS</sequence>
<dbReference type="PROSITE" id="PS01360">
    <property type="entry name" value="ZF_MYND_1"/>
    <property type="match status" value="1"/>
</dbReference>